<dbReference type="PANTHER" id="PTHR43022:SF1">
    <property type="entry name" value="PROTEIN SMF"/>
    <property type="match status" value="1"/>
</dbReference>
<dbReference type="PANTHER" id="PTHR43022">
    <property type="entry name" value="PROTEIN SMF"/>
    <property type="match status" value="1"/>
</dbReference>
<accession>A0A9D3AK78</accession>
<comment type="similarity">
    <text evidence="1">Belongs to the DprA/Smf family.</text>
</comment>
<gene>
    <name evidence="3" type="primary">dprA</name>
    <name evidence="3" type="ORF">K8V39_09985</name>
</gene>
<dbReference type="NCBIfam" id="TIGR00732">
    <property type="entry name" value="dprA"/>
    <property type="match status" value="1"/>
</dbReference>
<protein>
    <submittedName>
        <fullName evidence="3">DNA-processing protein DprA</fullName>
    </submittedName>
</protein>
<dbReference type="EMBL" id="DYXE01000084">
    <property type="protein sequence ID" value="HJH50581.1"/>
    <property type="molecule type" value="Genomic_DNA"/>
</dbReference>
<dbReference type="GO" id="GO:0009294">
    <property type="term" value="P:DNA-mediated transformation"/>
    <property type="evidence" value="ECO:0007669"/>
    <property type="project" value="InterPro"/>
</dbReference>
<dbReference type="SUPFAM" id="SSF102405">
    <property type="entry name" value="MCP/YpsA-like"/>
    <property type="match status" value="1"/>
</dbReference>
<dbReference type="Pfam" id="PF02481">
    <property type="entry name" value="DNA_processg_A"/>
    <property type="match status" value="1"/>
</dbReference>
<sequence>MMYEYWLAKVRPLSARKKRKLKDAYGSARAVYYIEEKDLHRLGILTKQEIRLLCRKTESEKQLEEEWKKLEMAGIQMIPYGAPEYPQRLTQIQDPPFALFVKGDLPPENQPTVAIVGARKCTPYGEQMALEYGEAMAGAGIAVISGMARGIDGAGQRGALNGGGRTYGVLGCGVDICYPREHIGLYTDIMKNGGILSERIPGEPPLPAYFPERNRIISGLADVVLVMEAKRKSGSLITADQALEQGKDVYALPGPADSPLSEGCHQLIRQGAGILLSPQDLLEELGMERICIMKKSDKNKKMLESPENMVYSCLGLFPKDVSYIIEETGLEPGRVMEALITLVLEGYAREISKNHYVRAEKGPGRKI</sequence>
<reference evidence="3" key="1">
    <citation type="journal article" date="2021" name="PeerJ">
        <title>Extensive microbial diversity within the chicken gut microbiome revealed by metagenomics and culture.</title>
        <authorList>
            <person name="Gilroy R."/>
            <person name="Ravi A."/>
            <person name="Getino M."/>
            <person name="Pursley I."/>
            <person name="Horton D.L."/>
            <person name="Alikhan N.F."/>
            <person name="Baker D."/>
            <person name="Gharbi K."/>
            <person name="Hall N."/>
            <person name="Watson M."/>
            <person name="Adriaenssens E.M."/>
            <person name="Foster-Nyarko E."/>
            <person name="Jarju S."/>
            <person name="Secka A."/>
            <person name="Antonio M."/>
            <person name="Oren A."/>
            <person name="Chaudhuri R.R."/>
            <person name="La Ragione R."/>
            <person name="Hildebrand F."/>
            <person name="Pallen M.J."/>
        </authorList>
    </citation>
    <scope>NUCLEOTIDE SEQUENCE</scope>
    <source>
        <strain evidence="3">USAMLcec4-12693</strain>
    </source>
</reference>
<dbReference type="Proteomes" id="UP000813420">
    <property type="component" value="Unassembled WGS sequence"/>
</dbReference>
<name>A0A9D3AK78_9FIRM</name>
<evidence type="ECO:0000313" key="3">
    <source>
        <dbReference type="EMBL" id="HJH50581.1"/>
    </source>
</evidence>
<reference evidence="3" key="2">
    <citation type="submission" date="2021-09" db="EMBL/GenBank/DDBJ databases">
        <authorList>
            <person name="Gilroy R."/>
        </authorList>
    </citation>
    <scope>NUCLEOTIDE SEQUENCE</scope>
    <source>
        <strain evidence="3">USAMLcec4-12693</strain>
    </source>
</reference>
<dbReference type="Gene3D" id="3.40.50.450">
    <property type="match status" value="1"/>
</dbReference>
<dbReference type="InterPro" id="IPR003488">
    <property type="entry name" value="DprA"/>
</dbReference>
<proteinExistence type="inferred from homology"/>
<dbReference type="Gene3D" id="1.10.10.10">
    <property type="entry name" value="Winged helix-like DNA-binding domain superfamily/Winged helix DNA-binding domain"/>
    <property type="match status" value="1"/>
</dbReference>
<dbReference type="InterPro" id="IPR036388">
    <property type="entry name" value="WH-like_DNA-bd_sf"/>
</dbReference>
<organism evidence="3 4">
    <name type="scientific">Merdimonas faecis</name>
    <dbReference type="NCBI Taxonomy" id="1653435"/>
    <lineage>
        <taxon>Bacteria</taxon>
        <taxon>Bacillati</taxon>
        <taxon>Bacillota</taxon>
        <taxon>Clostridia</taxon>
        <taxon>Lachnospirales</taxon>
        <taxon>Lachnospiraceae</taxon>
        <taxon>Merdimonas</taxon>
    </lineage>
</organism>
<dbReference type="RefSeq" id="WP_277272387.1">
    <property type="nucleotide sequence ID" value="NZ_DYXE01000084.1"/>
</dbReference>
<evidence type="ECO:0000313" key="4">
    <source>
        <dbReference type="Proteomes" id="UP000813420"/>
    </source>
</evidence>
<evidence type="ECO:0000256" key="1">
    <source>
        <dbReference type="ARBA" id="ARBA00006525"/>
    </source>
</evidence>
<feature type="domain" description="Smf/DprA SLOG" evidence="2">
    <location>
        <begin position="77"/>
        <end position="285"/>
    </location>
</feature>
<comment type="caution">
    <text evidence="3">The sequence shown here is derived from an EMBL/GenBank/DDBJ whole genome shotgun (WGS) entry which is preliminary data.</text>
</comment>
<dbReference type="InterPro" id="IPR057666">
    <property type="entry name" value="DrpA_SLOG"/>
</dbReference>
<dbReference type="AlphaFoldDB" id="A0A9D3AK78"/>
<evidence type="ECO:0000259" key="2">
    <source>
        <dbReference type="Pfam" id="PF02481"/>
    </source>
</evidence>